<protein>
    <submittedName>
        <fullName evidence="2">Uncharacterized protein</fullName>
    </submittedName>
</protein>
<feature type="compositionally biased region" description="Polar residues" evidence="1">
    <location>
        <begin position="178"/>
        <end position="188"/>
    </location>
</feature>
<feature type="region of interest" description="Disordered" evidence="1">
    <location>
        <begin position="308"/>
        <end position="335"/>
    </location>
</feature>
<feature type="compositionally biased region" description="Basic and acidic residues" evidence="1">
    <location>
        <begin position="311"/>
        <end position="328"/>
    </location>
</feature>
<evidence type="ECO:0000313" key="3">
    <source>
        <dbReference type="Proteomes" id="UP001159363"/>
    </source>
</evidence>
<accession>A0ABQ9I357</accession>
<feature type="region of interest" description="Disordered" evidence="1">
    <location>
        <begin position="175"/>
        <end position="199"/>
    </location>
</feature>
<evidence type="ECO:0000313" key="2">
    <source>
        <dbReference type="EMBL" id="KAJ8891080.1"/>
    </source>
</evidence>
<dbReference type="EMBL" id="JARBHB010000003">
    <property type="protein sequence ID" value="KAJ8891080.1"/>
    <property type="molecule type" value="Genomic_DNA"/>
</dbReference>
<comment type="caution">
    <text evidence="2">The sequence shown here is derived from an EMBL/GenBank/DDBJ whole genome shotgun (WGS) entry which is preliminary data.</text>
</comment>
<organism evidence="2 3">
    <name type="scientific">Dryococelus australis</name>
    <dbReference type="NCBI Taxonomy" id="614101"/>
    <lineage>
        <taxon>Eukaryota</taxon>
        <taxon>Metazoa</taxon>
        <taxon>Ecdysozoa</taxon>
        <taxon>Arthropoda</taxon>
        <taxon>Hexapoda</taxon>
        <taxon>Insecta</taxon>
        <taxon>Pterygota</taxon>
        <taxon>Neoptera</taxon>
        <taxon>Polyneoptera</taxon>
        <taxon>Phasmatodea</taxon>
        <taxon>Verophasmatodea</taxon>
        <taxon>Anareolatae</taxon>
        <taxon>Phasmatidae</taxon>
        <taxon>Eurycanthinae</taxon>
        <taxon>Dryococelus</taxon>
    </lineage>
</organism>
<dbReference type="Proteomes" id="UP001159363">
    <property type="component" value="Chromosome 3"/>
</dbReference>
<sequence length="335" mass="37005">MVSIPDGFSPPCAQPLMTWLQVASFRRQLSRALRHRTCPPTEEECLGTAESKTHPTLQHFNTRRCMGIGPDDAAGQRVFSGISLIPPPLHSGAAAFIPGFALVGSQDLVVKKLPNLSTPLSHRKGVNSVIEVAFAIGSQFIRPALDASEPITDLQENTLRIAELPGAAVVERLARSPPTKTNRVQSPAGSPDFRKWESGRTMPMVGGFPRGSPVSPAPSFRRRSIFASITLIGSRDLAVKSRPNLFTIGRSSFRVASQKRQFNIEYKTGGEDDHEESIDGHEHENSGNAEDVDGDFLDALTHSSHTFHQRVSFDKQHEEIRRRQERSLRISRRPH</sequence>
<keyword evidence="3" id="KW-1185">Reference proteome</keyword>
<gene>
    <name evidence="2" type="ORF">PR048_010589</name>
</gene>
<evidence type="ECO:0000256" key="1">
    <source>
        <dbReference type="SAM" id="MobiDB-lite"/>
    </source>
</evidence>
<proteinExistence type="predicted"/>
<feature type="region of interest" description="Disordered" evidence="1">
    <location>
        <begin position="268"/>
        <end position="296"/>
    </location>
</feature>
<name>A0ABQ9I357_9NEOP</name>
<reference evidence="2 3" key="1">
    <citation type="submission" date="2023-02" db="EMBL/GenBank/DDBJ databases">
        <title>LHISI_Scaffold_Assembly.</title>
        <authorList>
            <person name="Stuart O.P."/>
            <person name="Cleave R."/>
            <person name="Magrath M.J.L."/>
            <person name="Mikheyev A.S."/>
        </authorList>
    </citation>
    <scope>NUCLEOTIDE SEQUENCE [LARGE SCALE GENOMIC DNA]</scope>
    <source>
        <strain evidence="2">Daus_M_001</strain>
        <tissue evidence="2">Leg muscle</tissue>
    </source>
</reference>